<dbReference type="EMBL" id="JARTLD010000047">
    <property type="protein sequence ID" value="MED5019333.1"/>
    <property type="molecule type" value="Genomic_DNA"/>
</dbReference>
<proteinExistence type="predicted"/>
<name>A0ABU6PWR1_9BACL</name>
<organism evidence="1 2">
    <name type="scientific">Paenibacillus chibensis</name>
    <dbReference type="NCBI Taxonomy" id="59846"/>
    <lineage>
        <taxon>Bacteria</taxon>
        <taxon>Bacillati</taxon>
        <taxon>Bacillota</taxon>
        <taxon>Bacilli</taxon>
        <taxon>Bacillales</taxon>
        <taxon>Paenibacillaceae</taxon>
        <taxon>Paenibacillus</taxon>
    </lineage>
</organism>
<protein>
    <submittedName>
        <fullName evidence="1">Uncharacterized protein</fullName>
    </submittedName>
</protein>
<dbReference type="RefSeq" id="WP_328280228.1">
    <property type="nucleotide sequence ID" value="NZ_JARTLD010000047.1"/>
</dbReference>
<accession>A0ABU6PWR1</accession>
<sequence length="193" mass="21626">MLLKDVVEEIAEKAPNYLSPASIVRKVTQVRDRLIRQSGGAQQQAETVCTGIDMKAGQAQYILPCPPGNVVDVDILWHGRWRRIPLRQFHQASSKPYYYVQSGMIGLVPAPDRDEAGGIKIFHLPVLPPLTLGSFMEPTGFDPDYDMVLVYGVLREITTGKEAQENDAKYQQLLSDYQTANSGLESYAVDERW</sequence>
<comment type="caution">
    <text evidence="1">The sequence shown here is derived from an EMBL/GenBank/DDBJ whole genome shotgun (WGS) entry which is preliminary data.</text>
</comment>
<dbReference type="InterPro" id="IPR056209">
    <property type="entry name" value="SU10_adaptor"/>
</dbReference>
<keyword evidence="2" id="KW-1185">Reference proteome</keyword>
<evidence type="ECO:0000313" key="1">
    <source>
        <dbReference type="EMBL" id="MED5019333.1"/>
    </source>
</evidence>
<dbReference type="Pfam" id="PF24175">
    <property type="entry name" value="SU10_adaptor"/>
    <property type="match status" value="1"/>
</dbReference>
<reference evidence="1 2" key="1">
    <citation type="submission" date="2023-03" db="EMBL/GenBank/DDBJ databases">
        <title>Bacillus Genome Sequencing.</title>
        <authorList>
            <person name="Dunlap C."/>
        </authorList>
    </citation>
    <scope>NUCLEOTIDE SEQUENCE [LARGE SCALE GENOMIC DNA]</scope>
    <source>
        <strain evidence="1 2">NRS-52</strain>
    </source>
</reference>
<evidence type="ECO:0000313" key="2">
    <source>
        <dbReference type="Proteomes" id="UP001343257"/>
    </source>
</evidence>
<gene>
    <name evidence="1" type="ORF">P9847_18690</name>
</gene>
<dbReference type="Proteomes" id="UP001343257">
    <property type="component" value="Unassembled WGS sequence"/>
</dbReference>